<protein>
    <submittedName>
        <fullName evidence="11">Malate-2H(+)/Na(+)-lactate antiporter</fullName>
    </submittedName>
</protein>
<keyword evidence="7 9" id="KW-0472">Membrane</keyword>
<dbReference type="InterPro" id="IPR018461">
    <property type="entry name" value="Na/H_Antiport_NhaC-like_C"/>
</dbReference>
<dbReference type="Pfam" id="PF03553">
    <property type="entry name" value="Na_H_antiporter"/>
    <property type="match status" value="1"/>
</dbReference>
<dbReference type="PANTHER" id="PTHR33451">
    <property type="entry name" value="MALATE-2H(+)/NA(+)-LACTATE ANTIPORTER"/>
    <property type="match status" value="1"/>
</dbReference>
<evidence type="ECO:0000256" key="8">
    <source>
        <dbReference type="ARBA" id="ARBA00038435"/>
    </source>
</evidence>
<dbReference type="PANTHER" id="PTHR33451:SF3">
    <property type="entry name" value="MALATE-2H(+)_NA(+)-LACTATE ANTIPORTER"/>
    <property type="match status" value="1"/>
</dbReference>
<evidence type="ECO:0000313" key="11">
    <source>
        <dbReference type="EMBL" id="MPN14393.1"/>
    </source>
</evidence>
<evidence type="ECO:0000256" key="7">
    <source>
        <dbReference type="ARBA" id="ARBA00023136"/>
    </source>
</evidence>
<evidence type="ECO:0000256" key="4">
    <source>
        <dbReference type="ARBA" id="ARBA00022475"/>
    </source>
</evidence>
<evidence type="ECO:0000256" key="1">
    <source>
        <dbReference type="ARBA" id="ARBA00004651"/>
    </source>
</evidence>
<evidence type="ECO:0000259" key="10">
    <source>
        <dbReference type="Pfam" id="PF03553"/>
    </source>
</evidence>
<keyword evidence="6 9" id="KW-1133">Transmembrane helix</keyword>
<name>A0A645FQD5_9ZZZZ</name>
<keyword evidence="2" id="KW-0813">Transport</keyword>
<reference evidence="11" key="1">
    <citation type="submission" date="2019-08" db="EMBL/GenBank/DDBJ databases">
        <authorList>
            <person name="Kucharzyk K."/>
            <person name="Murdoch R.W."/>
            <person name="Higgins S."/>
            <person name="Loffler F."/>
        </authorList>
    </citation>
    <scope>NUCLEOTIDE SEQUENCE</scope>
</reference>
<dbReference type="GO" id="GO:0015297">
    <property type="term" value="F:antiporter activity"/>
    <property type="evidence" value="ECO:0007669"/>
    <property type="project" value="UniProtKB-KW"/>
</dbReference>
<evidence type="ECO:0000256" key="5">
    <source>
        <dbReference type="ARBA" id="ARBA00022692"/>
    </source>
</evidence>
<comment type="subcellular location">
    <subcellularLocation>
        <location evidence="1">Cell membrane</location>
        <topology evidence="1">Multi-pass membrane protein</topology>
    </subcellularLocation>
</comment>
<proteinExistence type="inferred from homology"/>
<feature type="transmembrane region" description="Helical" evidence="9">
    <location>
        <begin position="24"/>
        <end position="43"/>
    </location>
</feature>
<dbReference type="AlphaFoldDB" id="A0A645FQD5"/>
<gene>
    <name evidence="11" type="primary">mleN_20</name>
    <name evidence="11" type="ORF">SDC9_161720</name>
</gene>
<dbReference type="InterPro" id="IPR052180">
    <property type="entry name" value="NhaC_Na-H+_Antiporter"/>
</dbReference>
<sequence length="158" mass="16929">MRYSGGAIDYSIVNTVTEGITNQYTMNVILITPILVVLILAILRKPILPVLILGVALGAILAVFIQGMTLPQVFKVLYSGYKSTSGIAFLDKLLSGGGLSSMMGLTLIIFCAFSFAGAVEEIGVLDILIEKLGKLTSSSGPLVTTSLFTTILTRYHYY</sequence>
<evidence type="ECO:0000256" key="3">
    <source>
        <dbReference type="ARBA" id="ARBA00022449"/>
    </source>
</evidence>
<feature type="transmembrane region" description="Helical" evidence="9">
    <location>
        <begin position="94"/>
        <end position="119"/>
    </location>
</feature>
<comment type="similarity">
    <text evidence="8">Belongs to the NhaC Na(+)/H(+) (TC 2.A.35) antiporter family.</text>
</comment>
<keyword evidence="4" id="KW-1003">Cell membrane</keyword>
<dbReference type="GO" id="GO:0005886">
    <property type="term" value="C:plasma membrane"/>
    <property type="evidence" value="ECO:0007669"/>
    <property type="project" value="UniProtKB-SubCell"/>
</dbReference>
<evidence type="ECO:0000256" key="9">
    <source>
        <dbReference type="SAM" id="Phobius"/>
    </source>
</evidence>
<evidence type="ECO:0000256" key="2">
    <source>
        <dbReference type="ARBA" id="ARBA00022448"/>
    </source>
</evidence>
<feature type="domain" description="Na+/H+ antiporter NhaC-like C-terminal" evidence="10">
    <location>
        <begin position="21"/>
        <end position="153"/>
    </location>
</feature>
<accession>A0A645FQD5</accession>
<keyword evidence="3" id="KW-0050">Antiport</keyword>
<evidence type="ECO:0000256" key="6">
    <source>
        <dbReference type="ARBA" id="ARBA00022989"/>
    </source>
</evidence>
<comment type="caution">
    <text evidence="11">The sequence shown here is derived from an EMBL/GenBank/DDBJ whole genome shotgun (WGS) entry which is preliminary data.</text>
</comment>
<dbReference type="EMBL" id="VSSQ01061019">
    <property type="protein sequence ID" value="MPN14393.1"/>
    <property type="molecule type" value="Genomic_DNA"/>
</dbReference>
<organism evidence="11">
    <name type="scientific">bioreactor metagenome</name>
    <dbReference type="NCBI Taxonomy" id="1076179"/>
    <lineage>
        <taxon>unclassified sequences</taxon>
        <taxon>metagenomes</taxon>
        <taxon>ecological metagenomes</taxon>
    </lineage>
</organism>
<feature type="transmembrane region" description="Helical" evidence="9">
    <location>
        <begin position="50"/>
        <end position="74"/>
    </location>
</feature>
<keyword evidence="5 9" id="KW-0812">Transmembrane</keyword>